<dbReference type="CDD" id="cd01174">
    <property type="entry name" value="ribokinase"/>
    <property type="match status" value="1"/>
</dbReference>
<evidence type="ECO:0000259" key="10">
    <source>
        <dbReference type="Pfam" id="PF00294"/>
    </source>
</evidence>
<feature type="binding site" evidence="9">
    <location>
        <begin position="11"/>
        <end position="13"/>
    </location>
    <ligand>
        <name>substrate</name>
    </ligand>
</feature>
<dbReference type="GO" id="GO:0046872">
    <property type="term" value="F:metal ion binding"/>
    <property type="evidence" value="ECO:0007669"/>
    <property type="project" value="UniProtKB-KW"/>
</dbReference>
<feature type="binding site" evidence="9">
    <location>
        <position position="276"/>
    </location>
    <ligand>
        <name>K(+)</name>
        <dbReference type="ChEBI" id="CHEBI:29103"/>
    </ligand>
</feature>
<feature type="binding site" evidence="9">
    <location>
        <position position="243"/>
    </location>
    <ligand>
        <name>substrate</name>
    </ligand>
</feature>
<name>A0A6G9H6E9_9ACTN</name>
<keyword evidence="6 9" id="KW-0460">Magnesium</keyword>
<evidence type="ECO:0000313" key="11">
    <source>
        <dbReference type="EMBL" id="QIQ06115.1"/>
    </source>
</evidence>
<keyword evidence="1 9" id="KW-0808">Transferase</keyword>
<evidence type="ECO:0000256" key="6">
    <source>
        <dbReference type="ARBA" id="ARBA00022842"/>
    </source>
</evidence>
<dbReference type="InterPro" id="IPR029056">
    <property type="entry name" value="Ribokinase-like"/>
</dbReference>
<evidence type="ECO:0000256" key="4">
    <source>
        <dbReference type="ARBA" id="ARBA00022777"/>
    </source>
</evidence>
<feature type="binding site" evidence="9">
    <location>
        <begin position="242"/>
        <end position="243"/>
    </location>
    <ligand>
        <name>ATP</name>
        <dbReference type="ChEBI" id="CHEBI:30616"/>
    </ligand>
</feature>
<dbReference type="HAMAP" id="MF_01987">
    <property type="entry name" value="Ribokinase"/>
    <property type="match status" value="1"/>
</dbReference>
<proteinExistence type="inferred from homology"/>
<sequence>MNRVAVVGSANLDLVARTPRRPDPGETVLGTTYERHPGGKGLNQAAAAATVTATSFVGRRGSDEAGRVLEAELVRRGVDVSRFLPLEGASGHALITVTPDGENSIVVLPEANSLVRPRDVTDALDALAPQVVLTQQEIPLAATLATARWALTHGARLMLNASPSAPLPGDVLAAADPLVVNLTEAHFLTSADTPSDAAKVLSRQCVSVVITLGSDGSLVVENGRTTHLPAPRLTAVDTTGAGDMFAGVMAAHLALGTGLVEAARQATQAAAQAIQTPRSSR</sequence>
<dbReference type="PANTHER" id="PTHR10584">
    <property type="entry name" value="SUGAR KINASE"/>
    <property type="match status" value="1"/>
</dbReference>
<feature type="binding site" evidence="9">
    <location>
        <position position="137"/>
    </location>
    <ligand>
        <name>substrate</name>
    </ligand>
</feature>
<dbReference type="GO" id="GO:0005829">
    <property type="term" value="C:cytosol"/>
    <property type="evidence" value="ECO:0007669"/>
    <property type="project" value="TreeGrafter"/>
</dbReference>
<dbReference type="Proteomes" id="UP000501179">
    <property type="component" value="Chromosome"/>
</dbReference>
<dbReference type="UniPathway" id="UPA00916">
    <property type="reaction ID" value="UER00889"/>
</dbReference>
<feature type="binding site" evidence="9">
    <location>
        <position position="181"/>
    </location>
    <ligand>
        <name>ATP</name>
        <dbReference type="ChEBI" id="CHEBI:30616"/>
    </ligand>
</feature>
<evidence type="ECO:0000256" key="1">
    <source>
        <dbReference type="ARBA" id="ARBA00022679"/>
    </source>
</evidence>
<feature type="binding site" evidence="9">
    <location>
        <begin position="211"/>
        <end position="216"/>
    </location>
    <ligand>
        <name>ATP</name>
        <dbReference type="ChEBI" id="CHEBI:30616"/>
    </ligand>
</feature>
<evidence type="ECO:0000256" key="2">
    <source>
        <dbReference type="ARBA" id="ARBA00022723"/>
    </source>
</evidence>
<dbReference type="EMBL" id="CP050177">
    <property type="protein sequence ID" value="QIQ06115.1"/>
    <property type="molecule type" value="Genomic_DNA"/>
</dbReference>
<dbReference type="Gene3D" id="3.40.1190.20">
    <property type="match status" value="1"/>
</dbReference>
<keyword evidence="8 9" id="KW-0119">Carbohydrate metabolism</keyword>
<dbReference type="KEGG" id="slia:HA039_30795"/>
<dbReference type="EC" id="2.7.1.15" evidence="9"/>
<feature type="active site" description="Proton acceptor" evidence="9">
    <location>
        <position position="243"/>
    </location>
</feature>
<keyword evidence="5 9" id="KW-0067">ATP-binding</keyword>
<feature type="binding site" evidence="9">
    <location>
        <position position="239"/>
    </location>
    <ligand>
        <name>K(+)</name>
        <dbReference type="ChEBI" id="CHEBI:29103"/>
    </ligand>
</feature>
<keyword evidence="7 9" id="KW-0630">Potassium</keyword>
<evidence type="ECO:0000256" key="3">
    <source>
        <dbReference type="ARBA" id="ARBA00022741"/>
    </source>
</evidence>
<organism evidence="11 12">
    <name type="scientific">Streptomyces liangshanensis</name>
    <dbReference type="NCBI Taxonomy" id="2717324"/>
    <lineage>
        <taxon>Bacteria</taxon>
        <taxon>Bacillati</taxon>
        <taxon>Actinomycetota</taxon>
        <taxon>Actinomycetes</taxon>
        <taxon>Kitasatosporales</taxon>
        <taxon>Streptomycetaceae</taxon>
        <taxon>Streptomyces</taxon>
    </lineage>
</organism>
<keyword evidence="3 9" id="KW-0547">Nucleotide-binding</keyword>
<feature type="binding site" evidence="9">
    <location>
        <begin position="39"/>
        <end position="43"/>
    </location>
    <ligand>
        <name>substrate</name>
    </ligand>
</feature>
<feature type="binding site" evidence="9">
    <location>
        <position position="273"/>
    </location>
    <ligand>
        <name>K(+)</name>
        <dbReference type="ChEBI" id="CHEBI:29103"/>
    </ligand>
</feature>
<accession>A0A6G9H6E9</accession>
<dbReference type="PANTHER" id="PTHR10584:SF166">
    <property type="entry name" value="RIBOKINASE"/>
    <property type="match status" value="1"/>
</dbReference>
<dbReference type="PRINTS" id="PR00990">
    <property type="entry name" value="RIBOKINASE"/>
</dbReference>
<comment type="subcellular location">
    <subcellularLocation>
        <location evidence="9">Cytoplasm</location>
    </subcellularLocation>
</comment>
<comment type="activity regulation">
    <text evidence="9">Activated by a monovalent cation that binds near, but not in, the active site. The most likely occupant of the site in vivo is potassium. Ion binding induces a conformational change that may alter substrate affinity.</text>
</comment>
<keyword evidence="4 9" id="KW-0418">Kinase</keyword>
<dbReference type="SUPFAM" id="SSF53613">
    <property type="entry name" value="Ribokinase-like"/>
    <property type="match status" value="1"/>
</dbReference>
<dbReference type="GO" id="GO:0004747">
    <property type="term" value="F:ribokinase activity"/>
    <property type="evidence" value="ECO:0007669"/>
    <property type="project" value="UniProtKB-UniRule"/>
</dbReference>
<comment type="caution">
    <text evidence="9">Lacks conserved residue(s) required for the propagation of feature annotation.</text>
</comment>
<reference evidence="11 12" key="1">
    <citation type="submission" date="2020-03" db="EMBL/GenBank/DDBJ databases">
        <title>A novel species.</title>
        <authorList>
            <person name="Gao J."/>
        </authorList>
    </citation>
    <scope>NUCLEOTIDE SEQUENCE [LARGE SCALE GENOMIC DNA]</scope>
    <source>
        <strain evidence="11 12">QMT-12</strain>
    </source>
</reference>
<keyword evidence="9" id="KW-0963">Cytoplasm</keyword>
<dbReference type="InterPro" id="IPR011611">
    <property type="entry name" value="PfkB_dom"/>
</dbReference>
<gene>
    <name evidence="9" type="primary">rbsK</name>
    <name evidence="11" type="ORF">HA039_30795</name>
</gene>
<evidence type="ECO:0000256" key="9">
    <source>
        <dbReference type="HAMAP-Rule" id="MF_01987"/>
    </source>
</evidence>
<feature type="binding site" evidence="9">
    <location>
        <position position="237"/>
    </location>
    <ligand>
        <name>K(+)</name>
        <dbReference type="ChEBI" id="CHEBI:29103"/>
    </ligand>
</feature>
<dbReference type="AlphaFoldDB" id="A0A6G9H6E9"/>
<protein>
    <recommendedName>
        <fullName evidence="9">Ribokinase</fullName>
        <shortName evidence="9">RK</shortName>
        <ecNumber evidence="9">2.7.1.15</ecNumber>
    </recommendedName>
</protein>
<evidence type="ECO:0000313" key="12">
    <source>
        <dbReference type="Proteomes" id="UP000501179"/>
    </source>
</evidence>
<comment type="subunit">
    <text evidence="9">Homodimer.</text>
</comment>
<comment type="cofactor">
    <cofactor evidence="9">
        <name>Mg(2+)</name>
        <dbReference type="ChEBI" id="CHEBI:18420"/>
    </cofactor>
    <text evidence="9">Requires a divalent cation, most likely magnesium in vivo, as an electrophilic catalyst to aid phosphoryl group transfer. It is the chelate of the metal and the nucleotide that is the actual substrate.</text>
</comment>
<keyword evidence="2 9" id="KW-0479">Metal-binding</keyword>
<dbReference type="InterPro" id="IPR002139">
    <property type="entry name" value="Ribo/fructo_kinase"/>
</dbReference>
<comment type="similarity">
    <text evidence="9">Belongs to the carbohydrate kinase PfkB family. Ribokinase subfamily.</text>
</comment>
<dbReference type="Pfam" id="PF00294">
    <property type="entry name" value="PfkB"/>
    <property type="match status" value="1"/>
</dbReference>
<dbReference type="GO" id="GO:0005524">
    <property type="term" value="F:ATP binding"/>
    <property type="evidence" value="ECO:0007669"/>
    <property type="project" value="UniProtKB-UniRule"/>
</dbReference>
<evidence type="ECO:0000256" key="7">
    <source>
        <dbReference type="ARBA" id="ARBA00022958"/>
    </source>
</evidence>
<feature type="domain" description="Carbohydrate kinase PfkB" evidence="10">
    <location>
        <begin position="1"/>
        <end position="277"/>
    </location>
</feature>
<dbReference type="InterPro" id="IPR011877">
    <property type="entry name" value="Ribokinase"/>
</dbReference>
<dbReference type="RefSeq" id="WP_167034875.1">
    <property type="nucleotide sequence ID" value="NZ_CP050177.1"/>
</dbReference>
<keyword evidence="12" id="KW-1185">Reference proteome</keyword>
<comment type="catalytic activity">
    <reaction evidence="9">
        <text>D-ribose + ATP = D-ribose 5-phosphate + ADP + H(+)</text>
        <dbReference type="Rhea" id="RHEA:13697"/>
        <dbReference type="ChEBI" id="CHEBI:15378"/>
        <dbReference type="ChEBI" id="CHEBI:30616"/>
        <dbReference type="ChEBI" id="CHEBI:47013"/>
        <dbReference type="ChEBI" id="CHEBI:78346"/>
        <dbReference type="ChEBI" id="CHEBI:456216"/>
        <dbReference type="EC" id="2.7.1.15"/>
    </reaction>
</comment>
<comment type="pathway">
    <text evidence="9">Carbohydrate metabolism; D-ribose degradation; D-ribose 5-phosphate from beta-D-ribopyranose: step 2/2.</text>
</comment>
<dbReference type="GO" id="GO:0019303">
    <property type="term" value="P:D-ribose catabolic process"/>
    <property type="evidence" value="ECO:0007669"/>
    <property type="project" value="UniProtKB-UniRule"/>
</dbReference>
<evidence type="ECO:0000256" key="8">
    <source>
        <dbReference type="ARBA" id="ARBA00023277"/>
    </source>
</evidence>
<evidence type="ECO:0000256" key="5">
    <source>
        <dbReference type="ARBA" id="ARBA00022840"/>
    </source>
</evidence>
<comment type="function">
    <text evidence="9">Catalyzes the phosphorylation of ribose at O-5 in a reaction requiring ATP and magnesium. The resulting D-ribose-5-phosphate can then be used either for sythesis of nucleotides, histidine, and tryptophan, or as a component of the pentose phosphate pathway.</text>
</comment>